<evidence type="ECO:0000313" key="7">
    <source>
        <dbReference type="CGD" id="CAL0000164084"/>
    </source>
</evidence>
<dbReference type="eggNOG" id="KOG0134">
    <property type="taxonomic scope" value="Eukaryota"/>
</dbReference>
<dbReference type="InterPro" id="IPR013785">
    <property type="entry name" value="Aldolase_TIM"/>
</dbReference>
<dbReference type="Gene3D" id="3.20.20.70">
    <property type="entry name" value="Aldolase class I"/>
    <property type="match status" value="1"/>
</dbReference>
<organism evidence="8 9">
    <name type="scientific">Candida dubliniensis (strain CD36 / ATCC MYA-646 / CBS 7987 / NCPF 3949 / NRRL Y-17841)</name>
    <name type="common">Yeast</name>
    <dbReference type="NCBI Taxonomy" id="573826"/>
    <lineage>
        <taxon>Eukaryota</taxon>
        <taxon>Fungi</taxon>
        <taxon>Dikarya</taxon>
        <taxon>Ascomycota</taxon>
        <taxon>Saccharomycotina</taxon>
        <taxon>Pichiomycetes</taxon>
        <taxon>Debaryomycetaceae</taxon>
        <taxon>Candida/Lodderomyces clade</taxon>
        <taxon>Candida</taxon>
    </lineage>
</organism>
<dbReference type="PANTHER" id="PTHR43303">
    <property type="entry name" value="NADPH DEHYDROGENASE C23G7.10C-RELATED"/>
    <property type="match status" value="1"/>
</dbReference>
<proteinExistence type="predicted"/>
<dbReference type="Pfam" id="PF00724">
    <property type="entry name" value="Oxidored_FMN"/>
    <property type="match status" value="1"/>
</dbReference>
<gene>
    <name evidence="7" type="ordered locus">Cd36_10590</name>
    <name evidence="8" type="ORF">CD36_10590</name>
</gene>
<dbReference type="Proteomes" id="UP000002605">
    <property type="component" value="Chromosome 1"/>
</dbReference>
<reference evidence="8 9" key="1">
    <citation type="journal article" date="2009" name="Genome Res.">
        <title>Comparative genomics of the fungal pathogens Candida dubliniensis and Candida albicans.</title>
        <authorList>
            <person name="Jackson A.P."/>
            <person name="Gamble J.A."/>
            <person name="Yeomans T."/>
            <person name="Moran G.P."/>
            <person name="Saunders D."/>
            <person name="Harris D."/>
            <person name="Aslett M."/>
            <person name="Barrell J.F."/>
            <person name="Butler G."/>
            <person name="Citiulo F."/>
            <person name="Coleman D.C."/>
            <person name="de Groot P.W.J."/>
            <person name="Goodwin T.J."/>
            <person name="Quail M.A."/>
            <person name="McQuillan J."/>
            <person name="Munro C.A."/>
            <person name="Pain A."/>
            <person name="Poulter R.T."/>
            <person name="Rajandream M.A."/>
            <person name="Renauld H."/>
            <person name="Spiering M.J."/>
            <person name="Tivey A."/>
            <person name="Gow N.A.R."/>
            <person name="Barrell B."/>
            <person name="Sullivan D.J."/>
            <person name="Berriman M."/>
        </authorList>
    </citation>
    <scope>NUCLEOTIDE SEQUENCE [LARGE SCALE GENOMIC DNA]</scope>
    <source>
        <strain evidence="9">CD36 / ATCC MYA-646 / CBS 7987 / NCPF 3949 / NRRL Y-17841</strain>
    </source>
</reference>
<dbReference type="InterPro" id="IPR044152">
    <property type="entry name" value="YqjM-like"/>
</dbReference>
<keyword evidence="9" id="KW-1185">Reference proteome</keyword>
<dbReference type="RefSeq" id="XP_002417701.1">
    <property type="nucleotide sequence ID" value="XM_002417656.1"/>
</dbReference>
<evidence type="ECO:0000313" key="9">
    <source>
        <dbReference type="Proteomes" id="UP000002605"/>
    </source>
</evidence>
<evidence type="ECO:0000256" key="3">
    <source>
        <dbReference type="ARBA" id="ARBA00022643"/>
    </source>
</evidence>
<evidence type="ECO:0000256" key="4">
    <source>
        <dbReference type="ARBA" id="ARBA00022857"/>
    </source>
</evidence>
<dbReference type="CGD" id="CAL0000164084">
    <property type="gene designation" value="Cd36_10590"/>
</dbReference>
<evidence type="ECO:0000256" key="1">
    <source>
        <dbReference type="ARBA" id="ARBA00001917"/>
    </source>
</evidence>
<comment type="cofactor">
    <cofactor evidence="1">
        <name>FMN</name>
        <dbReference type="ChEBI" id="CHEBI:58210"/>
    </cofactor>
</comment>
<dbReference type="KEGG" id="cdu:CD36_10590"/>
<dbReference type="EMBL" id="FM992688">
    <property type="protein sequence ID" value="CAX45413.1"/>
    <property type="molecule type" value="Genomic_DNA"/>
</dbReference>
<dbReference type="PANTHER" id="PTHR43303:SF4">
    <property type="entry name" value="NADPH DEHYDROGENASE C23G7.10C-RELATED"/>
    <property type="match status" value="1"/>
</dbReference>
<dbReference type="GO" id="GO:0010181">
    <property type="term" value="F:FMN binding"/>
    <property type="evidence" value="ECO:0007669"/>
    <property type="project" value="InterPro"/>
</dbReference>
<dbReference type="GO" id="GO:0003959">
    <property type="term" value="F:NADPH dehydrogenase activity"/>
    <property type="evidence" value="ECO:0007669"/>
    <property type="project" value="InterPro"/>
</dbReference>
<feature type="domain" description="NADH:flavin oxidoreductase/NADH oxidase N-terminal" evidence="6">
    <location>
        <begin position="12"/>
        <end position="358"/>
    </location>
</feature>
<evidence type="ECO:0000256" key="2">
    <source>
        <dbReference type="ARBA" id="ARBA00022630"/>
    </source>
</evidence>
<dbReference type="OrthoDB" id="72788at2759"/>
<keyword evidence="4" id="KW-0521">NADP</keyword>
<protein>
    <submittedName>
        <fullName evidence="8">NADH-dependent flavin oxidoreductase, putative</fullName>
    </submittedName>
</protein>
<evidence type="ECO:0000256" key="5">
    <source>
        <dbReference type="ARBA" id="ARBA00023002"/>
    </source>
</evidence>
<sequence length="371" mass="41365">MENNKTNTIPALFQPLKINDSIKLPNRIGVSPMCMYSSSPTDNQATSFHFVHYGSFAIRGPALIILESTSVSENSGLSIHDLGIWNDDQAYSLRKIVDFIHDQNGICCLQLNHAGRKIGEGIPFQHIQHDWQEHCVGPSTEPFSESHNTPRELTVNEIHSIVEDFANAAWRAVELSKFDAIEIHCANGCVIHQFLSKLTNKRNDKYGGSFENRVRFLLQIIENIKLQTETPIFLKFPMSDNCSDPEAWSTEDALKLADLVIDLGVNVIDVTSGGNVAHCKSRYLLNDDKQIPSQVPLARKLKSHIGDRCLIACSGGLDRDIFKLDEFIANGDFDIALIGKGFLKDTGLISRIADQLQTQFKTAPQYKLALS</sequence>
<dbReference type="InterPro" id="IPR001155">
    <property type="entry name" value="OxRdtase_FMN_N"/>
</dbReference>
<keyword evidence="5" id="KW-0560">Oxidoreductase</keyword>
<name>B9W9D1_CANDC</name>
<dbReference type="HOGENOM" id="CLU_012153_2_1_1"/>
<accession>B9W9D1</accession>
<keyword evidence="3" id="KW-0288">FMN</keyword>
<keyword evidence="2" id="KW-0285">Flavoprotein</keyword>
<dbReference type="GeneID" id="8045249"/>
<dbReference type="AlphaFoldDB" id="B9W9D1"/>
<evidence type="ECO:0000313" key="8">
    <source>
        <dbReference type="EMBL" id="CAX45413.1"/>
    </source>
</evidence>
<dbReference type="SUPFAM" id="SSF51395">
    <property type="entry name" value="FMN-linked oxidoreductases"/>
    <property type="match status" value="1"/>
</dbReference>
<evidence type="ECO:0000259" key="6">
    <source>
        <dbReference type="Pfam" id="PF00724"/>
    </source>
</evidence>
<dbReference type="GO" id="GO:0050661">
    <property type="term" value="F:NADP binding"/>
    <property type="evidence" value="ECO:0007669"/>
    <property type="project" value="InterPro"/>
</dbReference>